<evidence type="ECO:0000256" key="1">
    <source>
        <dbReference type="ARBA" id="ARBA00004141"/>
    </source>
</evidence>
<proteinExistence type="predicted"/>
<feature type="compositionally biased region" description="Polar residues" evidence="5">
    <location>
        <begin position="786"/>
        <end position="798"/>
    </location>
</feature>
<evidence type="ECO:0000256" key="4">
    <source>
        <dbReference type="ARBA" id="ARBA00023136"/>
    </source>
</evidence>
<comment type="subcellular location">
    <subcellularLocation>
        <location evidence="1">Membrane</location>
        <topology evidence="1">Multi-pass membrane protein</topology>
    </subcellularLocation>
</comment>
<feature type="transmembrane region" description="Helical" evidence="6">
    <location>
        <begin position="953"/>
        <end position="970"/>
    </location>
</feature>
<dbReference type="InterPro" id="IPR045863">
    <property type="entry name" value="CorA_TM1_TM2"/>
</dbReference>
<feature type="region of interest" description="Disordered" evidence="5">
    <location>
        <begin position="448"/>
        <end position="467"/>
    </location>
</feature>
<gene>
    <name evidence="7" type="ORF">B0T16DRAFT_450741</name>
</gene>
<dbReference type="EMBL" id="JAULSV010000001">
    <property type="protein sequence ID" value="KAK0654997.1"/>
    <property type="molecule type" value="Genomic_DNA"/>
</dbReference>
<dbReference type="PANTHER" id="PTHR47685">
    <property type="entry name" value="MAGNESIUM TRANSPORT PROTEIN CORA"/>
    <property type="match status" value="1"/>
</dbReference>
<protein>
    <recommendedName>
        <fullName evidence="9">Ankyrin repeat protein</fullName>
    </recommendedName>
</protein>
<keyword evidence="2 6" id="KW-0812">Transmembrane</keyword>
<organism evidence="7 8">
    <name type="scientific">Cercophora newfieldiana</name>
    <dbReference type="NCBI Taxonomy" id="92897"/>
    <lineage>
        <taxon>Eukaryota</taxon>
        <taxon>Fungi</taxon>
        <taxon>Dikarya</taxon>
        <taxon>Ascomycota</taxon>
        <taxon>Pezizomycotina</taxon>
        <taxon>Sordariomycetes</taxon>
        <taxon>Sordariomycetidae</taxon>
        <taxon>Sordariales</taxon>
        <taxon>Lasiosphaeriaceae</taxon>
        <taxon>Cercophora</taxon>
    </lineage>
</organism>
<evidence type="ECO:0008006" key="9">
    <source>
        <dbReference type="Google" id="ProtNLM"/>
    </source>
</evidence>
<dbReference type="InterPro" id="IPR002523">
    <property type="entry name" value="MgTranspt_CorA/ZnTranspt_ZntB"/>
</dbReference>
<feature type="compositionally biased region" description="Polar residues" evidence="5">
    <location>
        <begin position="177"/>
        <end position="189"/>
    </location>
</feature>
<keyword evidence="8" id="KW-1185">Reference proteome</keyword>
<dbReference type="Proteomes" id="UP001174936">
    <property type="component" value="Unassembled WGS sequence"/>
</dbReference>
<dbReference type="GO" id="GO:0046873">
    <property type="term" value="F:metal ion transmembrane transporter activity"/>
    <property type="evidence" value="ECO:0007669"/>
    <property type="project" value="InterPro"/>
</dbReference>
<feature type="compositionally biased region" description="Basic and acidic residues" evidence="5">
    <location>
        <begin position="498"/>
        <end position="508"/>
    </location>
</feature>
<evidence type="ECO:0000256" key="3">
    <source>
        <dbReference type="ARBA" id="ARBA00022989"/>
    </source>
</evidence>
<dbReference type="GO" id="GO:0016020">
    <property type="term" value="C:membrane"/>
    <property type="evidence" value="ECO:0007669"/>
    <property type="project" value="UniProtKB-SubCell"/>
</dbReference>
<feature type="region of interest" description="Disordered" evidence="5">
    <location>
        <begin position="177"/>
        <end position="228"/>
    </location>
</feature>
<name>A0AA40CYB0_9PEZI</name>
<dbReference type="InterPro" id="IPR050829">
    <property type="entry name" value="CorA_MIT"/>
</dbReference>
<sequence length="1095" mass="123760">MEPTRIVRALTFPSGDRVVADPGSSEWCFYTGCFDAAKLAKFHAGHPNSLNFLDRSIDIECPECRKTFTQEPWTFLHHKDELYRTTDVQAYLWIRIGRQKLFLDELDNLTPGRADAVKAELAALSRKREEFANYGPKKRLLGELLHWRKKWHADHCPGADCKSCITPGQQIQPNLASNNAQATAHQPTAPNKPPATRTAEPQSNVEFTGPPTTGDGSTPPAKPDPIKLDFGGHYRVGAMCFRRDGDSNGSFFGSDFEEMPLAKFPDQRMRVEDMLSSESQKLQDNPLAKGCDANTLRYFHIPANNMRWVEEAMALYYGEKWRPHDDATAVEKMQNYEKLLSREFWRGQVHGGSEVPVHARHMRPRCSVIPRSRAGSQQRRSPSSGKDIALFLPYLHWEHHALQKGIQREIAGANDEMKAQRQGSEHVTQEKNPLKRRRTAIFAFEEVEDGAGSGASTPGQKRNKGKENDIAESVVRLWHEEALHHSSDDFDSSSESVEVEKKKMDTRPRKTKTKSRASILANLLWRVARVAVEMAFADKYAHDTKMLRSFVHHDPPLHIRRTLDQFYFHTLEDTGNRDSDQVVHRGTRAAKEGKTRIIMVDQLWLWILDDNTIITAFPKRWGRNKLDDSGVHKSIRVRLNTERKDGIKSVYHLALIIIDQCSRVFFDRTKSRDNRPEMLDLFGSAIGNMTELTSISYSNFWRHITAINFDSVVETTAKKWQRFLDINPEGKLLQESQDICEELMILLHVYGQQITVVKEFRRHLSTLKEDENRAEWREAERARVASQRSGNAPGPSTTDSEFAVMELAIIRKLDRLLSWHFNTSMSPFSDEDTATTGVGSSGLSGVPTQEADTVLELMESRRLELQELEDAASRTCNKLEGLLSLKQQQASILEAKEAKVLADESIKQGRSIIAFTVVTIFFLPLGFLAGFFGMNNSVSTDNPWMTLNDQLQYMFGISAAVVVVAISLAFSQTARTALSTMMLPLVIAAEYLGLILVSLWKSPAINLLLRLSKSGHDRQRKIAIRRERERLLATRSIALGIGGGARFTDRGSRLVGPPRSDTSETWGAAVFLKRLSDMRDGEARRGEDQVINKVA</sequence>
<keyword evidence="4 6" id="KW-0472">Membrane</keyword>
<feature type="transmembrane region" description="Helical" evidence="6">
    <location>
        <begin position="982"/>
        <end position="1000"/>
    </location>
</feature>
<reference evidence="7" key="1">
    <citation type="submission" date="2023-06" db="EMBL/GenBank/DDBJ databases">
        <title>Genome-scale phylogeny and comparative genomics of the fungal order Sordariales.</title>
        <authorList>
            <consortium name="Lawrence Berkeley National Laboratory"/>
            <person name="Hensen N."/>
            <person name="Bonometti L."/>
            <person name="Westerberg I."/>
            <person name="Brannstrom I.O."/>
            <person name="Guillou S."/>
            <person name="Cros-Aarteil S."/>
            <person name="Calhoun S."/>
            <person name="Haridas S."/>
            <person name="Kuo A."/>
            <person name="Mondo S."/>
            <person name="Pangilinan J."/>
            <person name="Riley R."/>
            <person name="Labutti K."/>
            <person name="Andreopoulos B."/>
            <person name="Lipzen A."/>
            <person name="Chen C."/>
            <person name="Yanf M."/>
            <person name="Daum C."/>
            <person name="Ng V."/>
            <person name="Clum A."/>
            <person name="Steindorff A."/>
            <person name="Ohm R."/>
            <person name="Martin F."/>
            <person name="Silar P."/>
            <person name="Natvig D."/>
            <person name="Lalanne C."/>
            <person name="Gautier V."/>
            <person name="Ament-Velasquez S.L."/>
            <person name="Kruys A."/>
            <person name="Hutchinson M.I."/>
            <person name="Powell A.J."/>
            <person name="Barry K."/>
            <person name="Miller A.N."/>
            <person name="Grigoriev I.V."/>
            <person name="Debuchy R."/>
            <person name="Gladieux P."/>
            <person name="Thoren M.H."/>
            <person name="Johannesson H."/>
        </authorList>
    </citation>
    <scope>NUCLEOTIDE SEQUENCE</scope>
    <source>
        <strain evidence="7">SMH2532-1</strain>
    </source>
</reference>
<comment type="caution">
    <text evidence="7">The sequence shown here is derived from an EMBL/GenBank/DDBJ whole genome shotgun (WGS) entry which is preliminary data.</text>
</comment>
<evidence type="ECO:0000256" key="5">
    <source>
        <dbReference type="SAM" id="MobiDB-lite"/>
    </source>
</evidence>
<feature type="transmembrane region" description="Helical" evidence="6">
    <location>
        <begin position="912"/>
        <end position="933"/>
    </location>
</feature>
<evidence type="ECO:0000313" key="7">
    <source>
        <dbReference type="EMBL" id="KAK0654997.1"/>
    </source>
</evidence>
<accession>A0AA40CYB0</accession>
<dbReference type="SUPFAM" id="SSF144083">
    <property type="entry name" value="Magnesium transport protein CorA, transmembrane region"/>
    <property type="match status" value="1"/>
</dbReference>
<evidence type="ECO:0000256" key="2">
    <source>
        <dbReference type="ARBA" id="ARBA00022692"/>
    </source>
</evidence>
<evidence type="ECO:0000256" key="6">
    <source>
        <dbReference type="SAM" id="Phobius"/>
    </source>
</evidence>
<dbReference type="AlphaFoldDB" id="A0AA40CYB0"/>
<dbReference type="Pfam" id="PF01544">
    <property type="entry name" value="CorA"/>
    <property type="match status" value="1"/>
</dbReference>
<dbReference type="Gene3D" id="1.20.58.340">
    <property type="entry name" value="Magnesium transport protein CorA, transmembrane region"/>
    <property type="match status" value="1"/>
</dbReference>
<keyword evidence="3 6" id="KW-1133">Transmembrane helix</keyword>
<evidence type="ECO:0000313" key="8">
    <source>
        <dbReference type="Proteomes" id="UP001174936"/>
    </source>
</evidence>
<feature type="compositionally biased region" description="Low complexity" evidence="5">
    <location>
        <begin position="208"/>
        <end position="219"/>
    </location>
</feature>
<feature type="region of interest" description="Disordered" evidence="5">
    <location>
        <begin position="778"/>
        <end position="798"/>
    </location>
</feature>
<feature type="region of interest" description="Disordered" evidence="5">
    <location>
        <begin position="486"/>
        <end position="513"/>
    </location>
</feature>
<dbReference type="PANTHER" id="PTHR47685:SF1">
    <property type="entry name" value="MAGNESIUM TRANSPORT PROTEIN CORA"/>
    <property type="match status" value="1"/>
</dbReference>